<feature type="transmembrane region" description="Helical" evidence="2">
    <location>
        <begin position="52"/>
        <end position="74"/>
    </location>
</feature>
<evidence type="ECO:0000256" key="2">
    <source>
        <dbReference type="SAM" id="Phobius"/>
    </source>
</evidence>
<gene>
    <name evidence="3" type="ORF">GRJ2_002755100</name>
</gene>
<reference evidence="3 4" key="1">
    <citation type="submission" date="2024-06" db="EMBL/GenBank/DDBJ databases">
        <title>The draft genome of Grus japonensis, version 3.</title>
        <authorList>
            <person name="Nabeshima K."/>
            <person name="Suzuki S."/>
            <person name="Onuma M."/>
        </authorList>
    </citation>
    <scope>NUCLEOTIDE SEQUENCE [LARGE SCALE GENOMIC DNA]</scope>
    <source>
        <strain evidence="3 4">451A</strain>
    </source>
</reference>
<keyword evidence="2" id="KW-0812">Transmembrane</keyword>
<feature type="region of interest" description="Disordered" evidence="1">
    <location>
        <begin position="1"/>
        <end position="46"/>
    </location>
</feature>
<feature type="compositionally biased region" description="Basic and acidic residues" evidence="1">
    <location>
        <begin position="18"/>
        <end position="32"/>
    </location>
</feature>
<evidence type="ECO:0000313" key="4">
    <source>
        <dbReference type="Proteomes" id="UP001623348"/>
    </source>
</evidence>
<proteinExistence type="predicted"/>
<protein>
    <submittedName>
        <fullName evidence="3">Ubiquitin-associated protein 2</fullName>
    </submittedName>
</protein>
<keyword evidence="2" id="KW-1133">Transmembrane helix</keyword>
<dbReference type="Proteomes" id="UP001623348">
    <property type="component" value="Unassembled WGS sequence"/>
</dbReference>
<keyword evidence="2" id="KW-0472">Membrane</keyword>
<dbReference type="AlphaFoldDB" id="A0ABC9XYP1"/>
<evidence type="ECO:0000313" key="3">
    <source>
        <dbReference type="EMBL" id="GAB0202895.1"/>
    </source>
</evidence>
<keyword evidence="4" id="KW-1185">Reference proteome</keyword>
<evidence type="ECO:0000256" key="1">
    <source>
        <dbReference type="SAM" id="MobiDB-lite"/>
    </source>
</evidence>
<name>A0ABC9XYP1_GRUJA</name>
<comment type="caution">
    <text evidence="3">The sequence shown here is derived from an EMBL/GenBank/DDBJ whole genome shotgun (WGS) entry which is preliminary data.</text>
</comment>
<accession>A0ABC9XYP1</accession>
<sequence length="80" mass="8801">MREGGDGMRAFGVTSRGGGERPRARVEKKEEEGGLSETVRCGRSRDGGGRRCCFVSALGRFSILYIHCFVYTVYDDFGGQ</sequence>
<organism evidence="3 4">
    <name type="scientific">Grus japonensis</name>
    <name type="common">Japanese crane</name>
    <name type="synonym">Red-crowned crane</name>
    <dbReference type="NCBI Taxonomy" id="30415"/>
    <lineage>
        <taxon>Eukaryota</taxon>
        <taxon>Metazoa</taxon>
        <taxon>Chordata</taxon>
        <taxon>Craniata</taxon>
        <taxon>Vertebrata</taxon>
        <taxon>Euteleostomi</taxon>
        <taxon>Archelosauria</taxon>
        <taxon>Archosauria</taxon>
        <taxon>Dinosauria</taxon>
        <taxon>Saurischia</taxon>
        <taxon>Theropoda</taxon>
        <taxon>Coelurosauria</taxon>
        <taxon>Aves</taxon>
        <taxon>Neognathae</taxon>
        <taxon>Neoaves</taxon>
        <taxon>Gruiformes</taxon>
        <taxon>Gruidae</taxon>
        <taxon>Grus</taxon>
    </lineage>
</organism>
<dbReference type="EMBL" id="BAAFJT010000040">
    <property type="protein sequence ID" value="GAB0202895.1"/>
    <property type="molecule type" value="Genomic_DNA"/>
</dbReference>